<sequence length="94" mass="11271">MGKILLSEEMAVQVESRLRTVWDINKAYWYPLFDCKRNDVIAFDSKYIHVPVKLKILKEIFEEHSIATAYEIREEGSSFLISDFFKYEMWDEEP</sequence>
<evidence type="ECO:0000313" key="1">
    <source>
        <dbReference type="EMBL" id="NOV02957.1"/>
    </source>
</evidence>
<gene>
    <name evidence="1" type="ORF">GC097_23405</name>
</gene>
<comment type="caution">
    <text evidence="1">The sequence shown here is derived from an EMBL/GenBank/DDBJ whole genome shotgun (WGS) entry which is preliminary data.</text>
</comment>
<dbReference type="Proteomes" id="UP000618579">
    <property type="component" value="Unassembled WGS sequence"/>
</dbReference>
<evidence type="ECO:0000313" key="2">
    <source>
        <dbReference type="Proteomes" id="UP000618579"/>
    </source>
</evidence>
<reference evidence="1 2" key="1">
    <citation type="submission" date="2019-10" db="EMBL/GenBank/DDBJ databases">
        <title>Description of Paenibacillus pedi sp. nov.</title>
        <authorList>
            <person name="Carlier A."/>
            <person name="Qi S."/>
        </authorList>
    </citation>
    <scope>NUCLEOTIDE SEQUENCE [LARGE SCALE GENOMIC DNA]</scope>
    <source>
        <strain evidence="1 2">LMG 31457</strain>
    </source>
</reference>
<proteinExistence type="predicted"/>
<dbReference type="RefSeq" id="WP_171685788.1">
    <property type="nucleotide sequence ID" value="NZ_WHNZ01000050.1"/>
</dbReference>
<protein>
    <submittedName>
        <fullName evidence="1">Uncharacterized protein</fullName>
    </submittedName>
</protein>
<organism evidence="1 2">
    <name type="scientific">Paenibacillus planticolens</name>
    <dbReference type="NCBI Taxonomy" id="2654976"/>
    <lineage>
        <taxon>Bacteria</taxon>
        <taxon>Bacillati</taxon>
        <taxon>Bacillota</taxon>
        <taxon>Bacilli</taxon>
        <taxon>Bacillales</taxon>
        <taxon>Paenibacillaceae</taxon>
        <taxon>Paenibacillus</taxon>
    </lineage>
</organism>
<keyword evidence="2" id="KW-1185">Reference proteome</keyword>
<dbReference type="EMBL" id="WHNZ01000050">
    <property type="protein sequence ID" value="NOV02957.1"/>
    <property type="molecule type" value="Genomic_DNA"/>
</dbReference>
<name>A0ABX1ZSD7_9BACL</name>
<accession>A0ABX1ZSD7</accession>